<proteinExistence type="predicted"/>
<gene>
    <name evidence="2" type="ORF">PV327_010547</name>
</gene>
<dbReference type="Proteomes" id="UP001168972">
    <property type="component" value="Unassembled WGS sequence"/>
</dbReference>
<sequence>MYEEIKITSFLTNIIFVCAMKIAFFILLKYLKCFFFSFRQKFALNPKAIYNRHRFNNLYLRDSSWQWICLLLNVKVNIIFFFFFFFFFSLQFSIILFQQSLIAIVSEQFIFGPILVFIYVYNFLFHFYFNNLTNLCDYVNIFSSPYFHQDIHTCMNIYMYLEENCLQSTVWTIFYSRTKIVYQKMGVHMSR</sequence>
<keyword evidence="1" id="KW-1133">Transmembrane helix</keyword>
<accession>A0AA39KV20</accession>
<name>A0AA39KV20_MICHY</name>
<evidence type="ECO:0008006" key="4">
    <source>
        <dbReference type="Google" id="ProtNLM"/>
    </source>
</evidence>
<protein>
    <recommendedName>
        <fullName evidence="4">Transmembrane protein</fullName>
    </recommendedName>
</protein>
<dbReference type="AlphaFoldDB" id="A0AA39KV20"/>
<comment type="caution">
    <text evidence="2">The sequence shown here is derived from an EMBL/GenBank/DDBJ whole genome shotgun (WGS) entry which is preliminary data.</text>
</comment>
<feature type="transmembrane region" description="Helical" evidence="1">
    <location>
        <begin position="78"/>
        <end position="97"/>
    </location>
</feature>
<dbReference type="EMBL" id="JAQQBR010000006">
    <property type="protein sequence ID" value="KAK0174820.1"/>
    <property type="molecule type" value="Genomic_DNA"/>
</dbReference>
<feature type="transmembrane region" description="Helical" evidence="1">
    <location>
        <begin position="7"/>
        <end position="28"/>
    </location>
</feature>
<reference evidence="2" key="2">
    <citation type="submission" date="2023-03" db="EMBL/GenBank/DDBJ databases">
        <authorList>
            <person name="Inwood S.N."/>
            <person name="Skelly J.G."/>
            <person name="Guhlin J."/>
            <person name="Harrop T.W.R."/>
            <person name="Goldson S.G."/>
            <person name="Dearden P.K."/>
        </authorList>
    </citation>
    <scope>NUCLEOTIDE SEQUENCE</scope>
    <source>
        <strain evidence="2">Lincoln</strain>
        <tissue evidence="2">Whole body</tissue>
    </source>
</reference>
<reference evidence="2" key="1">
    <citation type="journal article" date="2023" name="bioRxiv">
        <title>Scaffold-level genome assemblies of two parasitoid biocontrol wasps reveal the parthenogenesis mechanism and an associated novel virus.</title>
        <authorList>
            <person name="Inwood S."/>
            <person name="Skelly J."/>
            <person name="Guhlin J."/>
            <person name="Harrop T."/>
            <person name="Goldson S."/>
            <person name="Dearden P."/>
        </authorList>
    </citation>
    <scope>NUCLEOTIDE SEQUENCE</scope>
    <source>
        <strain evidence="2">Lincoln</strain>
        <tissue evidence="2">Whole body</tissue>
    </source>
</reference>
<organism evidence="2 3">
    <name type="scientific">Microctonus hyperodae</name>
    <name type="common">Parasitoid wasp</name>
    <dbReference type="NCBI Taxonomy" id="165561"/>
    <lineage>
        <taxon>Eukaryota</taxon>
        <taxon>Metazoa</taxon>
        <taxon>Ecdysozoa</taxon>
        <taxon>Arthropoda</taxon>
        <taxon>Hexapoda</taxon>
        <taxon>Insecta</taxon>
        <taxon>Pterygota</taxon>
        <taxon>Neoptera</taxon>
        <taxon>Endopterygota</taxon>
        <taxon>Hymenoptera</taxon>
        <taxon>Apocrita</taxon>
        <taxon>Ichneumonoidea</taxon>
        <taxon>Braconidae</taxon>
        <taxon>Euphorinae</taxon>
        <taxon>Microctonus</taxon>
    </lineage>
</organism>
<keyword evidence="1" id="KW-0812">Transmembrane</keyword>
<keyword evidence="1" id="KW-0472">Membrane</keyword>
<evidence type="ECO:0000256" key="1">
    <source>
        <dbReference type="SAM" id="Phobius"/>
    </source>
</evidence>
<feature type="transmembrane region" description="Helical" evidence="1">
    <location>
        <begin position="109"/>
        <end position="129"/>
    </location>
</feature>
<evidence type="ECO:0000313" key="2">
    <source>
        <dbReference type="EMBL" id="KAK0174820.1"/>
    </source>
</evidence>
<keyword evidence="3" id="KW-1185">Reference proteome</keyword>
<evidence type="ECO:0000313" key="3">
    <source>
        <dbReference type="Proteomes" id="UP001168972"/>
    </source>
</evidence>